<organism evidence="1 2">
    <name type="scientific">Secundilactobacillus pentosiphilus</name>
    <dbReference type="NCBI Taxonomy" id="1714682"/>
    <lineage>
        <taxon>Bacteria</taxon>
        <taxon>Bacillati</taxon>
        <taxon>Bacillota</taxon>
        <taxon>Bacilli</taxon>
        <taxon>Lactobacillales</taxon>
        <taxon>Lactobacillaceae</taxon>
        <taxon>Secundilactobacillus</taxon>
    </lineage>
</organism>
<dbReference type="AlphaFoldDB" id="A0A1Z5IS20"/>
<name>A0A1Z5IS20_9LACO</name>
<sequence>MKYRKTELVDAEQFDGSDEMAKKYKMLELLPFAGNWSINTFQGEVYVHVGDWIATSVDGEHWPIADDVFKRTYEPVEEK</sequence>
<dbReference type="EMBL" id="BCMH01000023">
    <property type="protein sequence ID" value="GAX04573.1"/>
    <property type="molecule type" value="Genomic_DNA"/>
</dbReference>
<reference evidence="1 2" key="1">
    <citation type="submission" date="2015-11" db="EMBL/GenBank/DDBJ databases">
        <title>Draft genome sequences of new species of the genus Lactobacillus isolated from orchardgrass silage.</title>
        <authorList>
            <person name="Tohno M."/>
            <person name="Tanizawa Y."/>
            <person name="Arita M."/>
        </authorList>
    </citation>
    <scope>NUCLEOTIDE SEQUENCE [LARGE SCALE GENOMIC DNA]</scope>
    <source>
        <strain evidence="1 2">IWT140</strain>
    </source>
</reference>
<proteinExistence type="predicted"/>
<dbReference type="RefSeq" id="WP_089089523.1">
    <property type="nucleotide sequence ID" value="NZ_BCMH01000023.1"/>
</dbReference>
<comment type="caution">
    <text evidence="1">The sequence shown here is derived from an EMBL/GenBank/DDBJ whole genome shotgun (WGS) entry which is preliminary data.</text>
</comment>
<dbReference type="Proteomes" id="UP000198430">
    <property type="component" value="Unassembled WGS sequence"/>
</dbReference>
<evidence type="ECO:0000313" key="2">
    <source>
        <dbReference type="Proteomes" id="UP000198430"/>
    </source>
</evidence>
<keyword evidence="2" id="KW-1185">Reference proteome</keyword>
<evidence type="ECO:0000313" key="1">
    <source>
        <dbReference type="EMBL" id="GAX04573.1"/>
    </source>
</evidence>
<gene>
    <name evidence="1" type="ORF">IWT140_02215</name>
</gene>
<accession>A0A1Z5IS20</accession>
<evidence type="ECO:0008006" key="3">
    <source>
        <dbReference type="Google" id="ProtNLM"/>
    </source>
</evidence>
<protein>
    <recommendedName>
        <fullName evidence="3">Prophage protein</fullName>
    </recommendedName>
</protein>